<dbReference type="Pfam" id="PF02687">
    <property type="entry name" value="FtsX"/>
    <property type="match status" value="1"/>
</dbReference>
<dbReference type="RefSeq" id="WP_208057836.1">
    <property type="nucleotide sequence ID" value="NZ_CP071879.1"/>
</dbReference>
<evidence type="ECO:0000256" key="1">
    <source>
        <dbReference type="ARBA" id="ARBA00004651"/>
    </source>
</evidence>
<dbReference type="PROSITE" id="PS51257">
    <property type="entry name" value="PROKAR_LIPOPROTEIN"/>
    <property type="match status" value="1"/>
</dbReference>
<dbReference type="EMBL" id="CP071880">
    <property type="protein sequence ID" value="QTE53389.1"/>
    <property type="molecule type" value="Genomic_DNA"/>
</dbReference>
<dbReference type="PANTHER" id="PTHR30572">
    <property type="entry name" value="MEMBRANE COMPONENT OF TRANSPORTER-RELATED"/>
    <property type="match status" value="1"/>
</dbReference>
<comment type="subcellular location">
    <subcellularLocation>
        <location evidence="1">Cell membrane</location>
        <topology evidence="1">Multi-pass membrane protein</topology>
    </subcellularLocation>
</comment>
<feature type="transmembrane region" description="Helical" evidence="6">
    <location>
        <begin position="56"/>
        <end position="74"/>
    </location>
</feature>
<evidence type="ECO:0000313" key="9">
    <source>
        <dbReference type="Proteomes" id="UP000663940"/>
    </source>
</evidence>
<dbReference type="Proteomes" id="UP000663940">
    <property type="component" value="Chromosome"/>
</dbReference>
<sequence length="127" mass="14092">MALVYKIFAGIAIFISCLGLYGLVSFMAVQRTKEVGIRKVLGASVSSIVFLFSKEFMILIGISFLIAMPAAWYIMNGWLQNFVYRISMSAWIFLLAIISSLIIAWLTVGYKAVKAALVNPVKSLRSE</sequence>
<keyword evidence="4 6" id="KW-1133">Transmembrane helix</keyword>
<protein>
    <submittedName>
        <fullName evidence="8">FtsX-like permease family protein</fullName>
    </submittedName>
</protein>
<evidence type="ECO:0000256" key="5">
    <source>
        <dbReference type="ARBA" id="ARBA00023136"/>
    </source>
</evidence>
<evidence type="ECO:0000256" key="4">
    <source>
        <dbReference type="ARBA" id="ARBA00022989"/>
    </source>
</evidence>
<reference evidence="8 9" key="1">
    <citation type="submission" date="2021-03" db="EMBL/GenBank/DDBJ databases">
        <title>Mucilaginibacter strains isolated from gold and copper mining confer multi heavy-metal resistance.</title>
        <authorList>
            <person name="Li Y."/>
        </authorList>
    </citation>
    <scope>NUCLEOTIDE SEQUENCE [LARGE SCALE GENOMIC DNA]</scope>
    <source>
        <strain evidence="8 9">P2-4</strain>
    </source>
</reference>
<keyword evidence="3 6" id="KW-0812">Transmembrane</keyword>
<evidence type="ECO:0000313" key="8">
    <source>
        <dbReference type="EMBL" id="QTE53389.1"/>
    </source>
</evidence>
<evidence type="ECO:0000256" key="2">
    <source>
        <dbReference type="ARBA" id="ARBA00022475"/>
    </source>
</evidence>
<dbReference type="InterPro" id="IPR003838">
    <property type="entry name" value="ABC3_permease_C"/>
</dbReference>
<feature type="transmembrane region" description="Helical" evidence="6">
    <location>
        <begin position="6"/>
        <end position="29"/>
    </location>
</feature>
<evidence type="ECO:0000256" key="3">
    <source>
        <dbReference type="ARBA" id="ARBA00022692"/>
    </source>
</evidence>
<keyword evidence="2" id="KW-1003">Cell membrane</keyword>
<evidence type="ECO:0000256" key="6">
    <source>
        <dbReference type="SAM" id="Phobius"/>
    </source>
</evidence>
<evidence type="ECO:0000259" key="7">
    <source>
        <dbReference type="Pfam" id="PF02687"/>
    </source>
</evidence>
<keyword evidence="5 6" id="KW-0472">Membrane</keyword>
<proteinExistence type="predicted"/>
<dbReference type="PANTHER" id="PTHR30572:SF18">
    <property type="entry name" value="ABC-TYPE MACROLIDE FAMILY EXPORT SYSTEM PERMEASE COMPONENT 2"/>
    <property type="match status" value="1"/>
</dbReference>
<gene>
    <name evidence="8" type="ORF">J3L21_15945</name>
</gene>
<dbReference type="InterPro" id="IPR050250">
    <property type="entry name" value="Macrolide_Exporter_MacB"/>
</dbReference>
<feature type="domain" description="ABC3 transporter permease C-terminal" evidence="7">
    <location>
        <begin position="7"/>
        <end position="116"/>
    </location>
</feature>
<accession>A0ABX7UKN3</accession>
<organism evidence="8 9">
    <name type="scientific">Mucilaginibacter rubeus</name>
    <dbReference type="NCBI Taxonomy" id="2027860"/>
    <lineage>
        <taxon>Bacteria</taxon>
        <taxon>Pseudomonadati</taxon>
        <taxon>Bacteroidota</taxon>
        <taxon>Sphingobacteriia</taxon>
        <taxon>Sphingobacteriales</taxon>
        <taxon>Sphingobacteriaceae</taxon>
        <taxon>Mucilaginibacter</taxon>
    </lineage>
</organism>
<feature type="transmembrane region" description="Helical" evidence="6">
    <location>
        <begin position="86"/>
        <end position="108"/>
    </location>
</feature>
<name>A0ABX7UKN3_9SPHI</name>
<keyword evidence="9" id="KW-1185">Reference proteome</keyword>